<proteinExistence type="predicted"/>
<name>A0A0B3YW44_9ALTE</name>
<gene>
    <name evidence="2" type="ORF">RJ41_15310</name>
</gene>
<keyword evidence="1" id="KW-0472">Membrane</keyword>
<evidence type="ECO:0008006" key="4">
    <source>
        <dbReference type="Google" id="ProtNLM"/>
    </source>
</evidence>
<feature type="transmembrane region" description="Helical" evidence="1">
    <location>
        <begin position="112"/>
        <end position="136"/>
    </location>
</feature>
<keyword evidence="1" id="KW-0812">Transmembrane</keyword>
<dbReference type="RefSeq" id="WP_039222714.1">
    <property type="nucleotide sequence ID" value="NZ_JWLW01000065.1"/>
</dbReference>
<accession>A0A0B3YW44</accession>
<evidence type="ECO:0000313" key="2">
    <source>
        <dbReference type="EMBL" id="KHT44940.1"/>
    </source>
</evidence>
<dbReference type="EMBL" id="JWLW01000065">
    <property type="protein sequence ID" value="KHT44940.1"/>
    <property type="molecule type" value="Genomic_DNA"/>
</dbReference>
<dbReference type="OrthoDB" id="6331329at2"/>
<feature type="transmembrane region" description="Helical" evidence="1">
    <location>
        <begin position="187"/>
        <end position="211"/>
    </location>
</feature>
<evidence type="ECO:0000256" key="1">
    <source>
        <dbReference type="SAM" id="Phobius"/>
    </source>
</evidence>
<keyword evidence="1" id="KW-1133">Transmembrane helix</keyword>
<comment type="caution">
    <text evidence="2">The sequence shown here is derived from an EMBL/GenBank/DDBJ whole genome shotgun (WGS) entry which is preliminary data.</text>
</comment>
<feature type="transmembrane region" description="Helical" evidence="1">
    <location>
        <begin position="148"/>
        <end position="167"/>
    </location>
</feature>
<evidence type="ECO:0000313" key="3">
    <source>
        <dbReference type="Proteomes" id="UP000031197"/>
    </source>
</evidence>
<organism evidence="2 3">
    <name type="scientific">Alteromonas marina</name>
    <dbReference type="NCBI Taxonomy" id="203795"/>
    <lineage>
        <taxon>Bacteria</taxon>
        <taxon>Pseudomonadati</taxon>
        <taxon>Pseudomonadota</taxon>
        <taxon>Gammaproteobacteria</taxon>
        <taxon>Alteromonadales</taxon>
        <taxon>Alteromonadaceae</taxon>
        <taxon>Alteromonas/Salinimonas group</taxon>
        <taxon>Alteromonas</taxon>
    </lineage>
</organism>
<reference evidence="2 3" key="1">
    <citation type="submission" date="2014-12" db="EMBL/GenBank/DDBJ databases">
        <title>Genome sequencing of Alteromonas marina AD001.</title>
        <authorList>
            <person name="Adrian T.G.S."/>
            <person name="Chan K.G."/>
        </authorList>
    </citation>
    <scope>NUCLEOTIDE SEQUENCE [LARGE SCALE GENOMIC DNA]</scope>
    <source>
        <strain evidence="2 3">AD001</strain>
    </source>
</reference>
<protein>
    <recommendedName>
        <fullName evidence="4">Peptidase M50 domain-containing protein</fullName>
    </recommendedName>
</protein>
<dbReference type="Proteomes" id="UP000031197">
    <property type="component" value="Unassembled WGS sequence"/>
</dbReference>
<sequence>MITFKKGFTLICVALIYFIISVLIHELGHGIAGKILAMGQLVIAVWPGFEIFPEIGALNNIKHWPGSAVAVVSFIPEVKSLSVDIHREFNSYIIKPILNIQHSSVLYDQNRVAVVLLMGSGTTYLISLLCIIFLWLCSPVGILRKVCVFGAFMFYDLLCYSIFPVFFDLRHLIFIGGKLPEPVIALAQLGMPSEISVTLVVIVCCTQTYFIKRLLSKE</sequence>
<dbReference type="AlphaFoldDB" id="A0A0B3YW44"/>
<keyword evidence="3" id="KW-1185">Reference proteome</keyword>
<feature type="transmembrane region" description="Helical" evidence="1">
    <location>
        <begin position="6"/>
        <end position="24"/>
    </location>
</feature>